<dbReference type="EMBL" id="PVNS01000015">
    <property type="protein sequence ID" value="PRO64527.1"/>
    <property type="molecule type" value="Genomic_DNA"/>
</dbReference>
<accession>A0A2P6ME28</accession>
<dbReference type="PROSITE" id="PS51257">
    <property type="entry name" value="PROKAR_LIPOPROTEIN"/>
    <property type="match status" value="1"/>
</dbReference>
<feature type="region of interest" description="Disordered" evidence="1">
    <location>
        <begin position="25"/>
        <end position="49"/>
    </location>
</feature>
<dbReference type="RefSeq" id="WP_105960191.1">
    <property type="nucleotide sequence ID" value="NZ_PVNS01000015.1"/>
</dbReference>
<name>A0A2P6ME28_ALKUR</name>
<evidence type="ECO:0000313" key="3">
    <source>
        <dbReference type="EMBL" id="PRO64527.1"/>
    </source>
</evidence>
<organism evidence="3 4">
    <name type="scientific">Alkalicoccus urumqiensis</name>
    <name type="common">Bacillus urumqiensis</name>
    <dbReference type="NCBI Taxonomy" id="1548213"/>
    <lineage>
        <taxon>Bacteria</taxon>
        <taxon>Bacillati</taxon>
        <taxon>Bacillota</taxon>
        <taxon>Bacilli</taxon>
        <taxon>Bacillales</taxon>
        <taxon>Bacillaceae</taxon>
        <taxon>Alkalicoccus</taxon>
    </lineage>
</organism>
<dbReference type="AlphaFoldDB" id="A0A2P6ME28"/>
<evidence type="ECO:0000313" key="4">
    <source>
        <dbReference type="Proteomes" id="UP000243650"/>
    </source>
</evidence>
<evidence type="ECO:0000256" key="2">
    <source>
        <dbReference type="SAM" id="SignalP"/>
    </source>
</evidence>
<evidence type="ECO:0008006" key="5">
    <source>
        <dbReference type="Google" id="ProtNLM"/>
    </source>
</evidence>
<dbReference type="OrthoDB" id="2426241at2"/>
<feature type="signal peptide" evidence="2">
    <location>
        <begin position="1"/>
        <end position="21"/>
    </location>
</feature>
<sequence length="200" mass="22477">MRTLHRGLAAFMLLTVVTACSQTDGQTNDEEAQAANTESTSDEGEVTATTEQDDFQMTLTSAKKVYEEGEPLDIFGSLTYLGEKEEIEITYDRMFYFSKVIDYKRYMSMTPTYESYRGTKTFSQGEAYEFESFEPNGNGEPITSQSEEELEQTKQLYEEITPLPAGGYTFNVVADFEVQTAEGNQEVRIPASIDIVVEPS</sequence>
<evidence type="ECO:0000256" key="1">
    <source>
        <dbReference type="SAM" id="MobiDB-lite"/>
    </source>
</evidence>
<proteinExistence type="predicted"/>
<reference evidence="3 4" key="1">
    <citation type="submission" date="2018-03" db="EMBL/GenBank/DDBJ databases">
        <title>Bacillus urumqiensis sp. nov., a moderately haloalkaliphilic bacterium isolated from a salt lake.</title>
        <authorList>
            <person name="Zhao B."/>
            <person name="Liao Z."/>
        </authorList>
    </citation>
    <scope>NUCLEOTIDE SEQUENCE [LARGE SCALE GENOMIC DNA]</scope>
    <source>
        <strain evidence="3 4">BZ-SZ-XJ18</strain>
    </source>
</reference>
<feature type="chain" id="PRO_5039390683" description="DUF4352 domain-containing protein" evidence="2">
    <location>
        <begin position="22"/>
        <end position="200"/>
    </location>
</feature>
<protein>
    <recommendedName>
        <fullName evidence="5">DUF4352 domain-containing protein</fullName>
    </recommendedName>
</protein>
<keyword evidence="2" id="KW-0732">Signal</keyword>
<keyword evidence="4" id="KW-1185">Reference proteome</keyword>
<comment type="caution">
    <text evidence="3">The sequence shown here is derived from an EMBL/GenBank/DDBJ whole genome shotgun (WGS) entry which is preliminary data.</text>
</comment>
<dbReference type="Proteomes" id="UP000243650">
    <property type="component" value="Unassembled WGS sequence"/>
</dbReference>
<gene>
    <name evidence="3" type="ORF">C6I21_14480</name>
</gene>